<reference evidence="3" key="2">
    <citation type="journal article" date="2023" name="Syst. Appl. Microbiol.">
        <title>Govania unica gen. nov., sp. nov., a rare biosphere bacterium that represents a novel family in the class Alphaproteobacteria.</title>
        <authorList>
            <person name="Vandamme P."/>
            <person name="Peeters C."/>
            <person name="Hettiarachchi A."/>
            <person name="Cnockaert M."/>
            <person name="Carlier A."/>
        </authorList>
    </citation>
    <scope>NUCLEOTIDE SEQUENCE</scope>
    <source>
        <strain evidence="3">LMG 31809</strain>
    </source>
</reference>
<evidence type="ECO:0000313" key="3">
    <source>
        <dbReference type="EMBL" id="MDA5193971.1"/>
    </source>
</evidence>
<organism evidence="3 4">
    <name type="scientific">Govanella unica</name>
    <dbReference type="NCBI Taxonomy" id="2975056"/>
    <lineage>
        <taxon>Bacteria</taxon>
        <taxon>Pseudomonadati</taxon>
        <taxon>Pseudomonadota</taxon>
        <taxon>Alphaproteobacteria</taxon>
        <taxon>Emcibacterales</taxon>
        <taxon>Govanellaceae</taxon>
        <taxon>Govanella</taxon>
    </lineage>
</organism>
<sequence length="87" mass="9703">MRKYLTLALVIGFASPAFAAGMMPPAGSMAVSAIAAKVEQRSDLGYIKKIDWEHDHGYYAVDYHDKAGKKHEMMIDPKTGEEMRKTK</sequence>
<comment type="caution">
    <text evidence="3">The sequence shown here is derived from an EMBL/GenBank/DDBJ whole genome shotgun (WGS) entry which is preliminary data.</text>
</comment>
<feature type="chain" id="PRO_5040757591" evidence="1">
    <location>
        <begin position="20"/>
        <end position="87"/>
    </location>
</feature>
<proteinExistence type="predicted"/>
<dbReference type="InterPro" id="IPR025711">
    <property type="entry name" value="PepSY"/>
</dbReference>
<protein>
    <submittedName>
        <fullName evidence="3">PepSY domain-containing protein</fullName>
    </submittedName>
</protein>
<dbReference type="RefSeq" id="WP_274943678.1">
    <property type="nucleotide sequence ID" value="NZ_JANWOI010000003.1"/>
</dbReference>
<evidence type="ECO:0000256" key="1">
    <source>
        <dbReference type="SAM" id="SignalP"/>
    </source>
</evidence>
<evidence type="ECO:0000313" key="4">
    <source>
        <dbReference type="Proteomes" id="UP001141619"/>
    </source>
</evidence>
<dbReference type="Pfam" id="PF13670">
    <property type="entry name" value="PepSY_2"/>
    <property type="match status" value="1"/>
</dbReference>
<keyword evidence="1" id="KW-0732">Signal</keyword>
<gene>
    <name evidence="3" type="ORF">NYP16_08410</name>
</gene>
<accession>A0A9X3TXU9</accession>
<dbReference type="Proteomes" id="UP001141619">
    <property type="component" value="Unassembled WGS sequence"/>
</dbReference>
<feature type="signal peptide" evidence="1">
    <location>
        <begin position="1"/>
        <end position="19"/>
    </location>
</feature>
<feature type="domain" description="PepSY" evidence="2">
    <location>
        <begin position="6"/>
        <end position="82"/>
    </location>
</feature>
<dbReference type="EMBL" id="JANWOI010000003">
    <property type="protein sequence ID" value="MDA5193971.1"/>
    <property type="molecule type" value="Genomic_DNA"/>
</dbReference>
<name>A0A9X3TXU9_9PROT</name>
<evidence type="ECO:0000259" key="2">
    <source>
        <dbReference type="Pfam" id="PF13670"/>
    </source>
</evidence>
<dbReference type="AlphaFoldDB" id="A0A9X3TXU9"/>
<keyword evidence="4" id="KW-1185">Reference proteome</keyword>
<reference evidence="3" key="1">
    <citation type="submission" date="2022-08" db="EMBL/GenBank/DDBJ databases">
        <authorList>
            <person name="Vandamme P."/>
            <person name="Hettiarachchi A."/>
            <person name="Peeters C."/>
            <person name="Cnockaert M."/>
            <person name="Carlier A."/>
        </authorList>
    </citation>
    <scope>NUCLEOTIDE SEQUENCE</scope>
    <source>
        <strain evidence="3">LMG 31809</strain>
    </source>
</reference>